<comment type="caution">
    <text evidence="2">The sequence shown here is derived from an EMBL/GenBank/DDBJ whole genome shotgun (WGS) entry which is preliminary data.</text>
</comment>
<accession>A0A014MTP6</accession>
<dbReference type="HOGENOM" id="CLU_2097405_0_0_1"/>
<gene>
    <name evidence="2" type="ORF">X797_012426</name>
</gene>
<reference evidence="2 3" key="1">
    <citation type="submission" date="2014-02" db="EMBL/GenBank/DDBJ databases">
        <title>The genome sequence of the entomopathogenic fungus Metarhizium robertsii ARSEF 2575.</title>
        <authorList>
            <person name="Giuliano Garisto Donzelli B."/>
            <person name="Roe B.A."/>
            <person name="Macmil S.L."/>
            <person name="Krasnoff S.B."/>
            <person name="Gibson D.M."/>
        </authorList>
    </citation>
    <scope>NUCLEOTIDE SEQUENCE [LARGE SCALE GENOMIC DNA]</scope>
    <source>
        <strain evidence="2 3">ARSEF 2575</strain>
    </source>
</reference>
<evidence type="ECO:0000313" key="2">
    <source>
        <dbReference type="EMBL" id="EXU94504.1"/>
    </source>
</evidence>
<organism evidence="2 3">
    <name type="scientific">Metarhizium robertsii</name>
    <dbReference type="NCBI Taxonomy" id="568076"/>
    <lineage>
        <taxon>Eukaryota</taxon>
        <taxon>Fungi</taxon>
        <taxon>Dikarya</taxon>
        <taxon>Ascomycota</taxon>
        <taxon>Pezizomycotina</taxon>
        <taxon>Sordariomycetes</taxon>
        <taxon>Hypocreomycetidae</taxon>
        <taxon>Hypocreales</taxon>
        <taxon>Clavicipitaceae</taxon>
        <taxon>Metarhizium</taxon>
    </lineage>
</organism>
<dbReference type="Proteomes" id="UP000030151">
    <property type="component" value="Unassembled WGS sequence"/>
</dbReference>
<proteinExistence type="predicted"/>
<name>A0A014MTP6_9HYPO</name>
<feature type="compositionally biased region" description="Polar residues" evidence="1">
    <location>
        <begin position="58"/>
        <end position="99"/>
    </location>
</feature>
<feature type="region of interest" description="Disordered" evidence="1">
    <location>
        <begin position="1"/>
        <end position="105"/>
    </location>
</feature>
<evidence type="ECO:0000313" key="3">
    <source>
        <dbReference type="Proteomes" id="UP000030151"/>
    </source>
</evidence>
<dbReference type="AlphaFoldDB" id="A0A014MTP6"/>
<sequence>MPSGLIHRADMAPDGYVSDADYSSSAASDRSSAPPSSQHDYRHTSSRPESVGKGPSAGKTQKITQEAAASSKVAQTSQKKGATLRAKSTATENNSANGDQKQRRKRRVEAYNLYLYKGTLSIVPQVLYFL</sequence>
<feature type="compositionally biased region" description="Low complexity" evidence="1">
    <location>
        <begin position="18"/>
        <end position="37"/>
    </location>
</feature>
<protein>
    <submittedName>
        <fullName evidence="2">Uncharacterized protein</fullName>
    </submittedName>
</protein>
<evidence type="ECO:0000256" key="1">
    <source>
        <dbReference type="SAM" id="MobiDB-lite"/>
    </source>
</evidence>
<dbReference type="EMBL" id="JELW01000289">
    <property type="protein sequence ID" value="EXU94504.1"/>
    <property type="molecule type" value="Genomic_DNA"/>
</dbReference>